<organism evidence="3 4">
    <name type="scientific">Caulobacter vibrioides (strain ATCC 19089 / CIP 103742 / CB 15)</name>
    <name type="common">Caulobacter crescentus</name>
    <dbReference type="NCBI Taxonomy" id="190650"/>
    <lineage>
        <taxon>Bacteria</taxon>
        <taxon>Pseudomonadati</taxon>
        <taxon>Pseudomonadota</taxon>
        <taxon>Alphaproteobacteria</taxon>
        <taxon>Caulobacterales</taxon>
        <taxon>Caulobacteraceae</taxon>
        <taxon>Caulobacter</taxon>
    </lineage>
</organism>
<feature type="region of interest" description="Disordered" evidence="1">
    <location>
        <begin position="1"/>
        <end position="31"/>
    </location>
</feature>
<dbReference type="HOGENOM" id="CLU_085623_0_0_5"/>
<feature type="domain" description="Microcin J25-processing protein McjB C-terminal" evidence="2">
    <location>
        <begin position="153"/>
        <end position="253"/>
    </location>
</feature>
<dbReference type="eggNOG" id="ENOG5033GCR">
    <property type="taxonomic scope" value="Bacteria"/>
</dbReference>
<dbReference type="NCBIfam" id="NF033537">
    <property type="entry name" value="lasso_biosyn_B2"/>
    <property type="match status" value="1"/>
</dbReference>
<evidence type="ECO:0000256" key="1">
    <source>
        <dbReference type="SAM" id="MobiDB-lite"/>
    </source>
</evidence>
<dbReference type="BioCyc" id="CAULO:CC2712-MONOMER"/>
<evidence type="ECO:0000313" key="4">
    <source>
        <dbReference type="Proteomes" id="UP000001816"/>
    </source>
</evidence>
<accession>Q9A4W3</accession>
<evidence type="ECO:0000313" key="3">
    <source>
        <dbReference type="EMBL" id="AAK24677.1"/>
    </source>
</evidence>
<dbReference type="AlphaFoldDB" id="Q9A4W3"/>
<dbReference type="STRING" id="190650.CC_2712"/>
<keyword evidence="4" id="KW-1185">Reference proteome</keyword>
<evidence type="ECO:0000259" key="2">
    <source>
        <dbReference type="Pfam" id="PF13471"/>
    </source>
</evidence>
<protein>
    <recommendedName>
        <fullName evidence="2">Microcin J25-processing protein McjB C-terminal domain-containing protein</fullName>
    </recommendedName>
</protein>
<dbReference type="InterPro" id="IPR053521">
    <property type="entry name" value="McjB-like"/>
</dbReference>
<dbReference type="KEGG" id="ccr:CC_2712"/>
<dbReference type="Pfam" id="PF13471">
    <property type="entry name" value="Transglut_core3"/>
    <property type="match status" value="1"/>
</dbReference>
<dbReference type="Proteomes" id="UP000001816">
    <property type="component" value="Chromosome"/>
</dbReference>
<dbReference type="InterPro" id="IPR032708">
    <property type="entry name" value="McjB_C"/>
</dbReference>
<gene>
    <name evidence="3" type="ordered locus">CC_2712</name>
</gene>
<dbReference type="EnsemblBacteria" id="AAK24677">
    <property type="protein sequence ID" value="AAK24677"/>
    <property type="gene ID" value="CC_2712"/>
</dbReference>
<proteinExistence type="predicted"/>
<sequence length="255" mass="27629">MTRDCASPCNPSSPGSEQPIPPRGPCAARRRPSPREARMALWLASDVHACVIDEDIVFLDVAADAYLCFVQAVDQIALGEGGRVSTGDASYARTLIEVGLASLEPRPAVRAIPPKPSFDLGVAVRRPGPREIAAALMASAVAARDFRGLTFEQLLARARLGRSPCDAARDAGRREAVCDAAATFALMRPWSPVGGTCLKRSYQLLDYLRRLGLDADWVIGVRTWPFMAHCWLQSESVALDDDVERLIAYTPILAI</sequence>
<reference evidence="3 4" key="1">
    <citation type="journal article" date="2001" name="Proc. Natl. Acad. Sci. U.S.A.">
        <title>Complete genome sequence of Caulobacter crescentus.</title>
        <authorList>
            <person name="Nierman W.C."/>
            <person name="Feldblyum T.V."/>
            <person name="Laub M.T."/>
            <person name="Paulsen I.T."/>
            <person name="Nelson K.E."/>
            <person name="Eisen J.A."/>
            <person name="Heidelberg J.F."/>
            <person name="Alley M.R."/>
            <person name="Ohta N."/>
            <person name="Maddock J.R."/>
            <person name="Potocka I."/>
            <person name="Nelson W.C."/>
            <person name="Newton A."/>
            <person name="Stephens C."/>
            <person name="Phadke N.D."/>
            <person name="Ely B."/>
            <person name="DeBoy R.T."/>
            <person name="Dodson R.J."/>
            <person name="Durkin A.S."/>
            <person name="Gwinn M.L."/>
            <person name="Haft D.H."/>
            <person name="Kolonay J.F."/>
            <person name="Smit J."/>
            <person name="Craven M.B."/>
            <person name="Khouri H."/>
            <person name="Shetty J."/>
            <person name="Berry K."/>
            <person name="Utterback T."/>
            <person name="Tran K."/>
            <person name="Wolf A."/>
            <person name="Vamathevan J."/>
            <person name="Ermolaeva M."/>
            <person name="White O."/>
            <person name="Salzberg S.L."/>
            <person name="Venter J.C."/>
            <person name="Shapiro L."/>
            <person name="Fraser C.M."/>
        </authorList>
    </citation>
    <scope>NUCLEOTIDE SEQUENCE [LARGE SCALE GENOMIC DNA]</scope>
    <source>
        <strain evidence="4">ATCC 19089 / CB15</strain>
    </source>
</reference>
<dbReference type="PIR" id="A87585">
    <property type="entry name" value="A87585"/>
</dbReference>
<name>Q9A4W3_CAUVC</name>
<dbReference type="PATRIC" id="fig|190650.5.peg.2717"/>
<dbReference type="EMBL" id="AE005673">
    <property type="protein sequence ID" value="AAK24677.1"/>
    <property type="molecule type" value="Genomic_DNA"/>
</dbReference>